<dbReference type="RefSeq" id="WP_227255138.1">
    <property type="nucleotide sequence ID" value="NZ_CP053452.2"/>
</dbReference>
<dbReference type="Proteomes" id="UP000503447">
    <property type="component" value="Chromosome"/>
</dbReference>
<dbReference type="EMBL" id="CP053452">
    <property type="protein sequence ID" value="QJW95920.1"/>
    <property type="molecule type" value="Genomic_DNA"/>
</dbReference>
<dbReference type="AlphaFoldDB" id="A0A6M5YR66"/>
<evidence type="ECO:0000313" key="3">
    <source>
        <dbReference type="Proteomes" id="UP000503447"/>
    </source>
</evidence>
<proteinExistence type="predicted"/>
<protein>
    <submittedName>
        <fullName evidence="2">Uncharacterized protein</fullName>
    </submittedName>
</protein>
<name>A0A6M5YR66_9BACT</name>
<feature type="region of interest" description="Disordered" evidence="1">
    <location>
        <begin position="1"/>
        <end position="26"/>
    </location>
</feature>
<feature type="compositionally biased region" description="Low complexity" evidence="1">
    <location>
        <begin position="1"/>
        <end position="17"/>
    </location>
</feature>
<organism evidence="2 3">
    <name type="scientific">Frigoriglobus tundricola</name>
    <dbReference type="NCBI Taxonomy" id="2774151"/>
    <lineage>
        <taxon>Bacteria</taxon>
        <taxon>Pseudomonadati</taxon>
        <taxon>Planctomycetota</taxon>
        <taxon>Planctomycetia</taxon>
        <taxon>Gemmatales</taxon>
        <taxon>Gemmataceae</taxon>
        <taxon>Frigoriglobus</taxon>
    </lineage>
</organism>
<reference evidence="3" key="1">
    <citation type="submission" date="2020-05" db="EMBL/GenBank/DDBJ databases">
        <title>Frigoriglobus tundricola gen. nov., sp. nov., a psychrotolerant cellulolytic planctomycete of the family Gemmataceae with two divergent copies of 16S rRNA gene.</title>
        <authorList>
            <person name="Kulichevskaya I.S."/>
            <person name="Ivanova A.A."/>
            <person name="Naumoff D.G."/>
            <person name="Beletsky A.V."/>
            <person name="Rijpstra W.I.C."/>
            <person name="Sinninghe Damste J.S."/>
            <person name="Mardanov A.V."/>
            <person name="Ravin N.V."/>
            <person name="Dedysh S.N."/>
        </authorList>
    </citation>
    <scope>NUCLEOTIDE SEQUENCE [LARGE SCALE GENOMIC DNA]</scope>
    <source>
        <strain evidence="3">PL17</strain>
    </source>
</reference>
<gene>
    <name evidence="2" type="ORF">FTUN_3474</name>
</gene>
<sequence>MIFRSFAGSNGSSSGAARPPTGFAGGRAITSTSAVQEVSLPLGASASHNVSTFAAASAAFSSPSSGTSAPSTWSVNL</sequence>
<evidence type="ECO:0000313" key="2">
    <source>
        <dbReference type="EMBL" id="QJW95920.1"/>
    </source>
</evidence>
<keyword evidence="3" id="KW-1185">Reference proteome</keyword>
<accession>A0A6M5YR66</accession>
<dbReference type="KEGG" id="ftj:FTUN_3474"/>
<evidence type="ECO:0000256" key="1">
    <source>
        <dbReference type="SAM" id="MobiDB-lite"/>
    </source>
</evidence>